<sequence>MKAVLLDEKRFSEGVDLPAPESLSEYVTFEKTPHDNALIIERCQDADIVIAGSVRFEKEVIDALPNLKLLQLSTVGSNQVDKQACEANNVTLLTAPDFATESVAEHTFMLMLNAMRAGLYYHNHVADGTWHHSRKNALVDESIVDLHQLTLGLIGVGDIGRRISHLAQAFGMTVLWAERQGKTPRNEDYTAFETVLAQSDVLSLQCPWTEETEHLINADTLAKMSNKPLIVNVARGKVVDSQAVADALKADKIMGYATDVYEQEPADTSDPIVQLANQKHPRVILSPHHAAASKAAQRKLWGIVRRQVSEFAEQYSAKV</sequence>
<dbReference type="Proteomes" id="UP000188169">
    <property type="component" value="Unassembled WGS sequence"/>
</dbReference>
<dbReference type="InterPro" id="IPR036291">
    <property type="entry name" value="NAD(P)-bd_dom_sf"/>
</dbReference>
<dbReference type="OrthoDB" id="9805416at2"/>
<dbReference type="InterPro" id="IPR006139">
    <property type="entry name" value="D-isomer_2_OHA_DH_cat_dom"/>
</dbReference>
<organism evidence="7 8">
    <name type="scientific">Psychrobacter pasteurii</name>
    <dbReference type="NCBI Taxonomy" id="1945520"/>
    <lineage>
        <taxon>Bacteria</taxon>
        <taxon>Pseudomonadati</taxon>
        <taxon>Pseudomonadota</taxon>
        <taxon>Gammaproteobacteria</taxon>
        <taxon>Moraxellales</taxon>
        <taxon>Moraxellaceae</taxon>
        <taxon>Psychrobacter</taxon>
    </lineage>
</organism>
<evidence type="ECO:0000256" key="4">
    <source>
        <dbReference type="RuleBase" id="RU003719"/>
    </source>
</evidence>
<dbReference type="InterPro" id="IPR050418">
    <property type="entry name" value="D-iso_2-hydroxyacid_DH_PdxB"/>
</dbReference>
<dbReference type="RefSeq" id="WP_077448108.1">
    <property type="nucleotide sequence ID" value="NZ_FUGD01000058.1"/>
</dbReference>
<name>A0A1R4EDZ8_9GAMM</name>
<reference evidence="8" key="1">
    <citation type="submission" date="2017-02" db="EMBL/GenBank/DDBJ databases">
        <authorList>
            <person name="Mornico D."/>
        </authorList>
    </citation>
    <scope>NUCLEOTIDE SEQUENCE [LARGE SCALE GENOMIC DNA]</scope>
</reference>
<evidence type="ECO:0000313" key="7">
    <source>
        <dbReference type="EMBL" id="SJM36707.1"/>
    </source>
</evidence>
<evidence type="ECO:0000259" key="6">
    <source>
        <dbReference type="Pfam" id="PF02826"/>
    </source>
</evidence>
<gene>
    <name evidence="7" type="ORF">A1019T_00670</name>
</gene>
<evidence type="ECO:0000313" key="8">
    <source>
        <dbReference type="Proteomes" id="UP000188169"/>
    </source>
</evidence>
<dbReference type="Pfam" id="PF00389">
    <property type="entry name" value="2-Hacid_dh"/>
    <property type="match status" value="1"/>
</dbReference>
<keyword evidence="3" id="KW-0520">NAD</keyword>
<dbReference type="PANTHER" id="PTHR43761">
    <property type="entry name" value="D-ISOMER SPECIFIC 2-HYDROXYACID DEHYDROGENASE FAMILY PROTEIN (AFU_ORTHOLOGUE AFUA_1G13630)"/>
    <property type="match status" value="1"/>
</dbReference>
<protein>
    <submittedName>
        <fullName evidence="7">Putative 2-hydroxyacid dehydrogenase</fullName>
        <ecNumber evidence="7">1.-.-.-</ecNumber>
    </submittedName>
</protein>
<evidence type="ECO:0000256" key="3">
    <source>
        <dbReference type="ARBA" id="ARBA00023027"/>
    </source>
</evidence>
<evidence type="ECO:0000256" key="1">
    <source>
        <dbReference type="ARBA" id="ARBA00005854"/>
    </source>
</evidence>
<dbReference type="SUPFAM" id="SSF51735">
    <property type="entry name" value="NAD(P)-binding Rossmann-fold domains"/>
    <property type="match status" value="1"/>
</dbReference>
<keyword evidence="8" id="KW-1185">Reference proteome</keyword>
<dbReference type="GO" id="GO:0016616">
    <property type="term" value="F:oxidoreductase activity, acting on the CH-OH group of donors, NAD or NADP as acceptor"/>
    <property type="evidence" value="ECO:0007669"/>
    <property type="project" value="InterPro"/>
</dbReference>
<comment type="similarity">
    <text evidence="1 4">Belongs to the D-isomer specific 2-hydroxyacid dehydrogenase family.</text>
</comment>
<feature type="domain" description="D-isomer specific 2-hydroxyacid dehydrogenase NAD-binding" evidence="6">
    <location>
        <begin position="108"/>
        <end position="290"/>
    </location>
</feature>
<dbReference type="PANTHER" id="PTHR43761:SF1">
    <property type="entry name" value="D-ISOMER SPECIFIC 2-HYDROXYACID DEHYDROGENASE CATALYTIC DOMAIN-CONTAINING PROTEIN-RELATED"/>
    <property type="match status" value="1"/>
</dbReference>
<dbReference type="STRING" id="1945520.A1019T_00670"/>
<dbReference type="Pfam" id="PF02826">
    <property type="entry name" value="2-Hacid_dh_C"/>
    <property type="match status" value="1"/>
</dbReference>
<feature type="domain" description="D-isomer specific 2-hydroxyacid dehydrogenase catalytic" evidence="5">
    <location>
        <begin position="21"/>
        <end position="314"/>
    </location>
</feature>
<proteinExistence type="inferred from homology"/>
<evidence type="ECO:0000256" key="2">
    <source>
        <dbReference type="ARBA" id="ARBA00023002"/>
    </source>
</evidence>
<dbReference type="Gene3D" id="3.40.50.720">
    <property type="entry name" value="NAD(P)-binding Rossmann-like Domain"/>
    <property type="match status" value="2"/>
</dbReference>
<dbReference type="EC" id="1.-.-.-" evidence="7"/>
<dbReference type="GO" id="GO:0051287">
    <property type="term" value="F:NAD binding"/>
    <property type="evidence" value="ECO:0007669"/>
    <property type="project" value="InterPro"/>
</dbReference>
<dbReference type="AlphaFoldDB" id="A0A1R4EDZ8"/>
<dbReference type="InterPro" id="IPR006140">
    <property type="entry name" value="D-isomer_DH_NAD-bd"/>
</dbReference>
<accession>A0A1R4EDZ8</accession>
<dbReference type="SUPFAM" id="SSF52283">
    <property type="entry name" value="Formate/glycerate dehydrogenase catalytic domain-like"/>
    <property type="match status" value="1"/>
</dbReference>
<dbReference type="EMBL" id="FUGD01000058">
    <property type="protein sequence ID" value="SJM36707.1"/>
    <property type="molecule type" value="Genomic_DNA"/>
</dbReference>
<evidence type="ECO:0000259" key="5">
    <source>
        <dbReference type="Pfam" id="PF00389"/>
    </source>
</evidence>
<keyword evidence="2 4" id="KW-0560">Oxidoreductase</keyword>